<gene>
    <name evidence="2" type="ORF">DEO72_LG10g3069</name>
</gene>
<dbReference type="AlphaFoldDB" id="A0A4D6NFW6"/>
<sequence length="163" mass="18350">MGRFERNKGFKYVGGGDVKLWWKGSKEKLLNNLRMLDDDKEAMALANFAEETKEEVDIYVQHVPSQPEVIHFICDGIADEVVAEENVVHQEEVLVEESVVGEEDVFVEDDVVVEEEEVAADNVVVEEEEVAVDNVVVEDEVVAQQNVVAEEEVVVEDVNCEDE</sequence>
<evidence type="ECO:0000259" key="1">
    <source>
        <dbReference type="Pfam" id="PF26130"/>
    </source>
</evidence>
<organism evidence="2 3">
    <name type="scientific">Vigna unguiculata</name>
    <name type="common">Cowpea</name>
    <dbReference type="NCBI Taxonomy" id="3917"/>
    <lineage>
        <taxon>Eukaryota</taxon>
        <taxon>Viridiplantae</taxon>
        <taxon>Streptophyta</taxon>
        <taxon>Embryophyta</taxon>
        <taxon>Tracheophyta</taxon>
        <taxon>Spermatophyta</taxon>
        <taxon>Magnoliopsida</taxon>
        <taxon>eudicotyledons</taxon>
        <taxon>Gunneridae</taxon>
        <taxon>Pentapetalae</taxon>
        <taxon>rosids</taxon>
        <taxon>fabids</taxon>
        <taxon>Fabales</taxon>
        <taxon>Fabaceae</taxon>
        <taxon>Papilionoideae</taxon>
        <taxon>50 kb inversion clade</taxon>
        <taxon>NPAAA clade</taxon>
        <taxon>indigoferoid/millettioid clade</taxon>
        <taxon>Phaseoleae</taxon>
        <taxon>Vigna</taxon>
    </lineage>
</organism>
<feature type="domain" description="PB1-like" evidence="1">
    <location>
        <begin position="19"/>
        <end position="62"/>
    </location>
</feature>
<accession>A0A4D6NFW6</accession>
<dbReference type="InterPro" id="IPR058594">
    <property type="entry name" value="PB1-like_dom_pln"/>
</dbReference>
<reference evidence="2 3" key="1">
    <citation type="submission" date="2019-04" db="EMBL/GenBank/DDBJ databases">
        <title>An improved genome assembly and genetic linkage map for asparagus bean, Vigna unguiculata ssp. sesquipedialis.</title>
        <authorList>
            <person name="Xia Q."/>
            <person name="Zhang R."/>
            <person name="Dong Y."/>
        </authorList>
    </citation>
    <scope>NUCLEOTIDE SEQUENCE [LARGE SCALE GENOMIC DNA]</scope>
    <source>
        <tissue evidence="2">Leaf</tissue>
    </source>
</reference>
<proteinExistence type="predicted"/>
<evidence type="ECO:0000313" key="2">
    <source>
        <dbReference type="EMBL" id="QCE11831.1"/>
    </source>
</evidence>
<keyword evidence="3" id="KW-1185">Reference proteome</keyword>
<dbReference type="SUPFAM" id="SSF51161">
    <property type="entry name" value="Trimeric LpxA-like enzymes"/>
    <property type="match status" value="1"/>
</dbReference>
<dbReference type="InterPro" id="IPR011004">
    <property type="entry name" value="Trimer_LpxA-like_sf"/>
</dbReference>
<dbReference type="Pfam" id="PF26130">
    <property type="entry name" value="PB1-like"/>
    <property type="match status" value="1"/>
</dbReference>
<protein>
    <submittedName>
        <fullName evidence="2">Trimeric LpxA-like</fullName>
    </submittedName>
</protein>
<dbReference type="Proteomes" id="UP000501690">
    <property type="component" value="Linkage Group LG10"/>
</dbReference>
<evidence type="ECO:0000313" key="3">
    <source>
        <dbReference type="Proteomes" id="UP000501690"/>
    </source>
</evidence>
<dbReference type="EMBL" id="CP039354">
    <property type="protein sequence ID" value="QCE11831.1"/>
    <property type="molecule type" value="Genomic_DNA"/>
</dbReference>
<name>A0A4D6NFW6_VIGUN</name>